<comment type="caution">
    <text evidence="1">The sequence shown here is derived from an EMBL/GenBank/DDBJ whole genome shotgun (WGS) entry which is preliminary data.</text>
</comment>
<name>A0ACC0PJP2_RHOML</name>
<keyword evidence="2" id="KW-1185">Reference proteome</keyword>
<dbReference type="Proteomes" id="UP001062846">
    <property type="component" value="Chromosome 3"/>
</dbReference>
<organism evidence="1 2">
    <name type="scientific">Rhododendron molle</name>
    <name type="common">Chinese azalea</name>
    <name type="synonym">Azalea mollis</name>
    <dbReference type="NCBI Taxonomy" id="49168"/>
    <lineage>
        <taxon>Eukaryota</taxon>
        <taxon>Viridiplantae</taxon>
        <taxon>Streptophyta</taxon>
        <taxon>Embryophyta</taxon>
        <taxon>Tracheophyta</taxon>
        <taxon>Spermatophyta</taxon>
        <taxon>Magnoliopsida</taxon>
        <taxon>eudicotyledons</taxon>
        <taxon>Gunneridae</taxon>
        <taxon>Pentapetalae</taxon>
        <taxon>asterids</taxon>
        <taxon>Ericales</taxon>
        <taxon>Ericaceae</taxon>
        <taxon>Ericoideae</taxon>
        <taxon>Rhodoreae</taxon>
        <taxon>Rhododendron</taxon>
    </lineage>
</organism>
<evidence type="ECO:0000313" key="1">
    <source>
        <dbReference type="EMBL" id="KAI8565018.1"/>
    </source>
</evidence>
<protein>
    <submittedName>
        <fullName evidence="1">Uncharacterized protein</fullName>
    </submittedName>
</protein>
<gene>
    <name evidence="1" type="ORF">RHMOL_Rhmol03G0228100</name>
</gene>
<dbReference type="EMBL" id="CM046390">
    <property type="protein sequence ID" value="KAI8565018.1"/>
    <property type="molecule type" value="Genomic_DNA"/>
</dbReference>
<reference evidence="1" key="1">
    <citation type="submission" date="2022-02" db="EMBL/GenBank/DDBJ databases">
        <title>Plant Genome Project.</title>
        <authorList>
            <person name="Zhang R.-G."/>
        </authorList>
    </citation>
    <scope>NUCLEOTIDE SEQUENCE</scope>
    <source>
        <strain evidence="1">AT1</strain>
    </source>
</reference>
<evidence type="ECO:0000313" key="2">
    <source>
        <dbReference type="Proteomes" id="UP001062846"/>
    </source>
</evidence>
<proteinExistence type="predicted"/>
<sequence>MVIVQTETEKVANQVGRQSSVRREQAIGPSQEYGNTTTDEDELLTMNIKKQRNAANGQTSIAMGEYSGESYLEIDKVPSPSPRGNNARKVSVLPLVFLIFYEVSGGAFGAEDTVHAAGPLLALIGFLVFPFIWSVPEALITAELGTMFLEDGGYVVWVSSALGEYWGFQEGWMKWLSGQTEIEVKENQTNKHVHFLLCSLLSPTPIHSPRRLRSKHGPTIRFPLRLKDSQPPHCGYPGFDLSCSPRTSATLLNLPYSVQVLVTNIDYKSQSVRIKDPNKCLPQQLQNLNLSTTPFQYADSVYSFSLFGCPSTRPVESFEGPWWSTRAACLSGDGHEVYVESGGMSIDLFSTPANILQKDVGV</sequence>
<accession>A0ACC0PJP2</accession>